<dbReference type="InParanoid" id="A0A409X8V4"/>
<feature type="chain" id="PRO_5019297106" description="Secreted protein" evidence="1">
    <location>
        <begin position="19"/>
        <end position="109"/>
    </location>
</feature>
<proteinExistence type="predicted"/>
<feature type="signal peptide" evidence="1">
    <location>
        <begin position="1"/>
        <end position="18"/>
    </location>
</feature>
<dbReference type="EMBL" id="NHYD01002364">
    <property type="protein sequence ID" value="PPQ87134.1"/>
    <property type="molecule type" value="Genomic_DNA"/>
</dbReference>
<evidence type="ECO:0008006" key="4">
    <source>
        <dbReference type="Google" id="ProtNLM"/>
    </source>
</evidence>
<name>A0A409X8V4_PSICY</name>
<evidence type="ECO:0000256" key="1">
    <source>
        <dbReference type="SAM" id="SignalP"/>
    </source>
</evidence>
<accession>A0A409X8V4</accession>
<dbReference type="Proteomes" id="UP000283269">
    <property type="component" value="Unassembled WGS sequence"/>
</dbReference>
<keyword evidence="3" id="KW-1185">Reference proteome</keyword>
<reference evidence="2 3" key="1">
    <citation type="journal article" date="2018" name="Evol. Lett.">
        <title>Horizontal gene cluster transfer increased hallucinogenic mushroom diversity.</title>
        <authorList>
            <person name="Reynolds H.T."/>
            <person name="Vijayakumar V."/>
            <person name="Gluck-Thaler E."/>
            <person name="Korotkin H.B."/>
            <person name="Matheny P.B."/>
            <person name="Slot J.C."/>
        </authorList>
    </citation>
    <scope>NUCLEOTIDE SEQUENCE [LARGE SCALE GENOMIC DNA]</scope>
    <source>
        <strain evidence="2 3">2631</strain>
    </source>
</reference>
<gene>
    <name evidence="2" type="ORF">CVT25_001029</name>
</gene>
<organism evidence="2 3">
    <name type="scientific">Psilocybe cyanescens</name>
    <dbReference type="NCBI Taxonomy" id="93625"/>
    <lineage>
        <taxon>Eukaryota</taxon>
        <taxon>Fungi</taxon>
        <taxon>Dikarya</taxon>
        <taxon>Basidiomycota</taxon>
        <taxon>Agaricomycotina</taxon>
        <taxon>Agaricomycetes</taxon>
        <taxon>Agaricomycetidae</taxon>
        <taxon>Agaricales</taxon>
        <taxon>Agaricineae</taxon>
        <taxon>Strophariaceae</taxon>
        <taxon>Psilocybe</taxon>
    </lineage>
</organism>
<dbReference type="AlphaFoldDB" id="A0A409X8V4"/>
<sequence length="109" mass="12218">MWCLLLMRSCTCKQSVLAKLSVVFFDDVNFTRATYSSSKISPGVCRTLPGDWLSRPESILIGTGFTCTFTFTRCKGPGHQLSRRVNSLPTNTNLPLYNNIKSFSCNKQI</sequence>
<protein>
    <recommendedName>
        <fullName evidence="4">Secreted protein</fullName>
    </recommendedName>
</protein>
<evidence type="ECO:0000313" key="2">
    <source>
        <dbReference type="EMBL" id="PPQ87134.1"/>
    </source>
</evidence>
<keyword evidence="1" id="KW-0732">Signal</keyword>
<comment type="caution">
    <text evidence="2">The sequence shown here is derived from an EMBL/GenBank/DDBJ whole genome shotgun (WGS) entry which is preliminary data.</text>
</comment>
<evidence type="ECO:0000313" key="3">
    <source>
        <dbReference type="Proteomes" id="UP000283269"/>
    </source>
</evidence>